<keyword evidence="2" id="KW-1185">Reference proteome</keyword>
<dbReference type="KEGG" id="dhe:111604813"/>
<dbReference type="SUPFAM" id="SSF56112">
    <property type="entry name" value="Protein kinase-like (PK-like)"/>
    <property type="match status" value="1"/>
</dbReference>
<dbReference type="Gene3D" id="3.90.1200.10">
    <property type="match status" value="1"/>
</dbReference>
<dbReference type="OrthoDB" id="8250698at2759"/>
<accession>A0A6J1MDJ9</accession>
<evidence type="ECO:0000313" key="2">
    <source>
        <dbReference type="Proteomes" id="UP000504633"/>
    </source>
</evidence>
<dbReference type="SMART" id="SM00587">
    <property type="entry name" value="CHK"/>
    <property type="match status" value="1"/>
</dbReference>
<dbReference type="OMA" id="CTPCIYH"/>
<reference evidence="3" key="1">
    <citation type="submission" date="2025-08" db="UniProtKB">
        <authorList>
            <consortium name="RefSeq"/>
        </authorList>
    </citation>
    <scope>IDENTIFICATION</scope>
    <source>
        <strain evidence="3">15085-1641.00</strain>
        <tissue evidence="3">Whole body</tissue>
    </source>
</reference>
<dbReference type="InterPro" id="IPR004119">
    <property type="entry name" value="EcKL"/>
</dbReference>
<dbReference type="PANTHER" id="PTHR11012:SF12">
    <property type="entry name" value="CHK KINASE-LIKE DOMAIN-CONTAINING PROTEIN-RELATED"/>
    <property type="match status" value="1"/>
</dbReference>
<organism evidence="2 3">
    <name type="scientific">Drosophila hydei</name>
    <name type="common">Fruit fly</name>
    <dbReference type="NCBI Taxonomy" id="7224"/>
    <lineage>
        <taxon>Eukaryota</taxon>
        <taxon>Metazoa</taxon>
        <taxon>Ecdysozoa</taxon>
        <taxon>Arthropoda</taxon>
        <taxon>Hexapoda</taxon>
        <taxon>Insecta</taxon>
        <taxon>Pterygota</taxon>
        <taxon>Neoptera</taxon>
        <taxon>Endopterygota</taxon>
        <taxon>Diptera</taxon>
        <taxon>Brachycera</taxon>
        <taxon>Muscomorpha</taxon>
        <taxon>Ephydroidea</taxon>
        <taxon>Drosophilidae</taxon>
        <taxon>Drosophila</taxon>
    </lineage>
</organism>
<dbReference type="Proteomes" id="UP000504633">
    <property type="component" value="Unplaced"/>
</dbReference>
<proteinExistence type="predicted"/>
<evidence type="ECO:0000313" key="3">
    <source>
        <dbReference type="RefSeq" id="XP_023178802.2"/>
    </source>
</evidence>
<dbReference type="GeneID" id="111604813"/>
<sequence length="413" mass="48385">MAANNATYNSDELDAPEWLSAQFMKEILDQHLKIPHLKVIEVKFSPASVKGDHYASVMFRAAVKYETPKSKDSDTISLIIKTMPEEEGLKKEMLGESHIFETEIAMYTEVLPKFEKILREAEDETAFCTPCIYHSLKPRQVMVFEDLLPKGYSVLRRNANLEELQAALTKLAKWHAVSFKLLKEQPKQFGHLKYDLTTVPNMLEQDFMTKSLGHFIDMLGKEASLKPFQKYFEPMRGKIIQRYVDVVREYRDNRQENSYYVVCHGDFHLRNMMFKGLDCMLLDFQMSHVGSMTNDVIYAIYMLFDGEIQRNNTDELIFSYFQAFLSTLKNIGYQDKLPNLIEFRRQMFQNRYLDFLLLTTFQPLIISMRQGADPGEVVEDEQMTSQIYYQTEYIDNLKVILPRMLHLGYFEPL</sequence>
<dbReference type="RefSeq" id="XP_023178802.2">
    <property type="nucleotide sequence ID" value="XM_023323034.2"/>
</dbReference>
<name>A0A6J1MDJ9_DROHY</name>
<dbReference type="AlphaFoldDB" id="A0A6J1MDJ9"/>
<feature type="domain" description="CHK kinase-like" evidence="1">
    <location>
        <begin position="142"/>
        <end position="330"/>
    </location>
</feature>
<dbReference type="InterPro" id="IPR015897">
    <property type="entry name" value="CHK_kinase-like"/>
</dbReference>
<dbReference type="PANTHER" id="PTHR11012">
    <property type="entry name" value="PROTEIN KINASE-LIKE DOMAIN-CONTAINING"/>
    <property type="match status" value="1"/>
</dbReference>
<dbReference type="InterPro" id="IPR011009">
    <property type="entry name" value="Kinase-like_dom_sf"/>
</dbReference>
<evidence type="ECO:0000259" key="1">
    <source>
        <dbReference type="SMART" id="SM00587"/>
    </source>
</evidence>
<protein>
    <submittedName>
        <fullName evidence="3">Uncharacterized protein LOC111604813</fullName>
    </submittedName>
</protein>
<dbReference type="Pfam" id="PF02958">
    <property type="entry name" value="EcKL"/>
    <property type="match status" value="1"/>
</dbReference>
<gene>
    <name evidence="3" type="primary">LOC111604813</name>
</gene>